<dbReference type="KEGG" id="fso:Fsol_00400"/>
<evidence type="ECO:0000256" key="1">
    <source>
        <dbReference type="SAM" id="Phobius"/>
    </source>
</evidence>
<dbReference type="EMBL" id="CP025989">
    <property type="protein sequence ID" value="AWD33197.1"/>
    <property type="molecule type" value="Genomic_DNA"/>
</dbReference>
<accession>A0A2U8BS81</accession>
<evidence type="ECO:0000313" key="2">
    <source>
        <dbReference type="EMBL" id="AWD33197.1"/>
    </source>
</evidence>
<dbReference type="NCBIfam" id="TIGR02098">
    <property type="entry name" value="MJ0042_CXXC"/>
    <property type="match status" value="1"/>
</dbReference>
<dbReference type="Proteomes" id="UP000244519">
    <property type="component" value="Chromosome"/>
</dbReference>
<keyword evidence="3" id="KW-1185">Reference proteome</keyword>
<name>A0A2U8BS81_9RICK</name>
<proteinExistence type="predicted"/>
<evidence type="ECO:0000313" key="3">
    <source>
        <dbReference type="Proteomes" id="UP000244519"/>
    </source>
</evidence>
<gene>
    <name evidence="2" type="ORF">Fsol_00400</name>
</gene>
<dbReference type="AlphaFoldDB" id="A0A2U8BS81"/>
<organism evidence="2 3">
    <name type="scientific">Candidatus Fokinia solitaria</name>
    <dbReference type="NCBI Taxonomy" id="1802984"/>
    <lineage>
        <taxon>Bacteria</taxon>
        <taxon>Pseudomonadati</taxon>
        <taxon>Pseudomonadota</taxon>
        <taxon>Alphaproteobacteria</taxon>
        <taxon>Rickettsiales</taxon>
        <taxon>Candidatus Midichloriaceae</taxon>
        <taxon>Candidatus Fokinia</taxon>
    </lineage>
</organism>
<reference evidence="2 3" key="1">
    <citation type="journal article" date="2018" name="Genome Biol. Evol.">
        <title>The Genome Sequence of "Candidatus Fokinia solitaria": Insights on Reductive Evolution in Rickettsiales.</title>
        <authorList>
            <person name="Floriano A.M."/>
            <person name="Castelli M."/>
            <person name="Krenek S."/>
            <person name="Berendonk T.U."/>
            <person name="Bazzocchi C."/>
            <person name="Petroni G."/>
            <person name="Sassera D."/>
        </authorList>
    </citation>
    <scope>NUCLEOTIDE SEQUENCE [LARGE SCALE GENOMIC DNA]</scope>
    <source>
        <strain evidence="2">Rio ETE_ALG 3VII</strain>
    </source>
</reference>
<keyword evidence="1" id="KW-1133">Transmembrane helix</keyword>
<dbReference type="InterPro" id="IPR011723">
    <property type="entry name" value="Znf/thioredoxin_put"/>
</dbReference>
<protein>
    <submittedName>
        <fullName evidence="2">Uncharacterized protein</fullName>
    </submittedName>
</protein>
<keyword evidence="1" id="KW-0472">Membrane</keyword>
<feature type="transmembrane region" description="Helical" evidence="1">
    <location>
        <begin position="93"/>
        <end position="116"/>
    </location>
</feature>
<sequence>MYFTASTNDVSIYKKMSNIRCDNCGAVFRISENTLLVDHPRFVRCGVCEHEWLAEASDLIPELTEQYDAVHSVIPQNAEYVARESDSKAMKMIFNVVCGFLLLLLFINLFTLLFIYKAEVIGSVFPIMRTIYEKLGLEFWS</sequence>
<keyword evidence="1" id="KW-0812">Transmembrane</keyword>